<organism evidence="1 2">
    <name type="scientific">Advenella faeciporci</name>
    <dbReference type="NCBI Taxonomy" id="797535"/>
    <lineage>
        <taxon>Bacteria</taxon>
        <taxon>Pseudomonadati</taxon>
        <taxon>Pseudomonadota</taxon>
        <taxon>Betaproteobacteria</taxon>
        <taxon>Burkholderiales</taxon>
        <taxon>Alcaligenaceae</taxon>
    </lineage>
</organism>
<reference evidence="1" key="2">
    <citation type="submission" date="2020-09" db="EMBL/GenBank/DDBJ databases">
        <authorList>
            <person name="Sun Q."/>
            <person name="Kim S."/>
        </authorList>
    </citation>
    <scope>NUCLEOTIDE SEQUENCE</scope>
    <source>
        <strain evidence="1">KCTC 23732</strain>
    </source>
</reference>
<dbReference type="EMBL" id="BMYS01000016">
    <property type="protein sequence ID" value="GGW90809.1"/>
    <property type="molecule type" value="Genomic_DNA"/>
</dbReference>
<dbReference type="PANTHER" id="PTHR10151:SF120">
    <property type="entry name" value="BIS(5'-ADENOSYL)-TRIPHOSPHATASE"/>
    <property type="match status" value="1"/>
</dbReference>
<dbReference type="Proteomes" id="UP000608345">
    <property type="component" value="Unassembled WGS sequence"/>
</dbReference>
<keyword evidence="2" id="KW-1185">Reference proteome</keyword>
<dbReference type="SUPFAM" id="SSF53649">
    <property type="entry name" value="Alkaline phosphatase-like"/>
    <property type="match status" value="1"/>
</dbReference>
<dbReference type="PANTHER" id="PTHR10151">
    <property type="entry name" value="ECTONUCLEOTIDE PYROPHOSPHATASE/PHOSPHODIESTERASE"/>
    <property type="match status" value="1"/>
</dbReference>
<dbReference type="InterPro" id="IPR002591">
    <property type="entry name" value="Phosphodiest/P_Trfase"/>
</dbReference>
<dbReference type="RefSeq" id="WP_189385472.1">
    <property type="nucleotide sequence ID" value="NZ_BAABFY010000005.1"/>
</dbReference>
<dbReference type="Gene3D" id="3.30.1360.110">
    <property type="entry name" value="Domain 2, Phosphonoacetate Hydrolase"/>
    <property type="match status" value="1"/>
</dbReference>
<gene>
    <name evidence="1" type="primary">phnA</name>
    <name evidence="1" type="ORF">GCM10011450_21210</name>
</gene>
<keyword evidence="1" id="KW-0378">Hydrolase</keyword>
<dbReference type="CDD" id="cd16018">
    <property type="entry name" value="Enpp"/>
    <property type="match status" value="1"/>
</dbReference>
<dbReference type="InterPro" id="IPR012710">
    <property type="entry name" value="Phosphonoacetate_hydro"/>
</dbReference>
<dbReference type="InterPro" id="IPR023116">
    <property type="entry name" value="Phosphonoacetate_hydro_insert"/>
</dbReference>
<proteinExistence type="predicted"/>
<dbReference type="Pfam" id="PF01663">
    <property type="entry name" value="Phosphodiest"/>
    <property type="match status" value="1"/>
</dbReference>
<dbReference type="GO" id="GO:0047400">
    <property type="term" value="F:phosphonoacetate hydrolase activity"/>
    <property type="evidence" value="ECO:0007669"/>
    <property type="project" value="InterPro"/>
</dbReference>
<reference evidence="1" key="1">
    <citation type="journal article" date="2014" name="Int. J. Syst. Evol. Microbiol.">
        <title>Complete genome sequence of Corynebacterium casei LMG S-19264T (=DSM 44701T), isolated from a smear-ripened cheese.</title>
        <authorList>
            <consortium name="US DOE Joint Genome Institute (JGI-PGF)"/>
            <person name="Walter F."/>
            <person name="Albersmeier A."/>
            <person name="Kalinowski J."/>
            <person name="Ruckert C."/>
        </authorList>
    </citation>
    <scope>NUCLEOTIDE SEQUENCE</scope>
    <source>
        <strain evidence="1">KCTC 23732</strain>
    </source>
</reference>
<dbReference type="Gene3D" id="3.40.720.10">
    <property type="entry name" value="Alkaline Phosphatase, subunit A"/>
    <property type="match status" value="1"/>
</dbReference>
<name>A0A918JN18_9BURK</name>
<evidence type="ECO:0000313" key="1">
    <source>
        <dbReference type="EMBL" id="GGW90809.1"/>
    </source>
</evidence>
<dbReference type="AlphaFoldDB" id="A0A918JN18"/>
<dbReference type="InterPro" id="IPR017850">
    <property type="entry name" value="Alkaline_phosphatase_core_sf"/>
</dbReference>
<dbReference type="NCBIfam" id="TIGR02335">
    <property type="entry name" value="hydr_PhnA"/>
    <property type="match status" value="1"/>
</dbReference>
<sequence length="420" mass="46383">MENVKNKMVNVNGIDYRWPEKPVVVVCIDGGDPEYLQQFVAENELPNIQRFIQDGFAMVADGSMPSFTCPNNMSIITGTPTSKHGISGNYYLDTKTWEPVVMTGPELLRGETILARFADAGAKVVSITAKDKLRRQLGKGLDVSQGHVSFSTEFVDRCTIEENGIENVLDYVGMPKPDMYSMELSLFVLEAGIKLLKERRPNLMYLSLTDFVQHKWAPDEAEALQFYRQLDNAFGRLAEQDIVLALTADHGMSDKSNDLGEPNVIWLQDILDAKFGTGEVTVVCPITDAFVAHHGALGGFVRVWSKGNVSAQDIISHISVIDGVDLALDKKTACRMFDLPEDREADVVVVSRKDVCIGSSSSLHDLTGLQGHRLRTHGGLTEARVPMILNRPLNAAYKARVAGEDLKSYQVFDFAINGTQ</sequence>
<protein>
    <submittedName>
        <fullName evidence="1">Phosphonoacetate hydrolase</fullName>
    </submittedName>
</protein>
<evidence type="ECO:0000313" key="2">
    <source>
        <dbReference type="Proteomes" id="UP000608345"/>
    </source>
</evidence>
<comment type="caution">
    <text evidence="1">The sequence shown here is derived from an EMBL/GenBank/DDBJ whole genome shotgun (WGS) entry which is preliminary data.</text>
</comment>
<accession>A0A918JN18</accession>